<dbReference type="Pfam" id="PF08700">
    <property type="entry name" value="VPS51_Exo84_N"/>
    <property type="match status" value="1"/>
</dbReference>
<name>A0A109UXG3_9SACH</name>
<organism evidence="2 3">
    <name type="scientific">Eremothecium sinecaudum</name>
    <dbReference type="NCBI Taxonomy" id="45286"/>
    <lineage>
        <taxon>Eukaryota</taxon>
        <taxon>Fungi</taxon>
        <taxon>Dikarya</taxon>
        <taxon>Ascomycota</taxon>
        <taxon>Saccharomycotina</taxon>
        <taxon>Saccharomycetes</taxon>
        <taxon>Saccharomycetales</taxon>
        <taxon>Saccharomycetaceae</taxon>
        <taxon>Eremothecium</taxon>
    </lineage>
</organism>
<keyword evidence="3" id="KW-1185">Reference proteome</keyword>
<dbReference type="AlphaFoldDB" id="A0A109UXG3"/>
<dbReference type="GeneID" id="28721615"/>
<protein>
    <submittedName>
        <fullName evidence="2">HBR430Wp</fullName>
    </submittedName>
</protein>
<gene>
    <name evidence="2" type="ORF">AW171_hschr21158</name>
</gene>
<dbReference type="Proteomes" id="UP000243052">
    <property type="component" value="Chromosome ii"/>
</dbReference>
<dbReference type="STRING" id="45286.A0A109UXG3"/>
<reference evidence="2 3" key="1">
    <citation type="submission" date="2016-01" db="EMBL/GenBank/DDBJ databases">
        <title>Genome sequence of the yeast Holleya sinecauda.</title>
        <authorList>
            <person name="Dietrich F.S."/>
        </authorList>
    </citation>
    <scope>NUCLEOTIDE SEQUENCE [LARGE SCALE GENOMIC DNA]</scope>
    <source>
        <strain evidence="2 3">ATCC 58844</strain>
    </source>
</reference>
<accession>A0A109UXG3</accession>
<sequence>MAEQITHKKGIRRLDRDKRELLKQYYQLQSSTHEPVSSGTAVTPPGDKQQEEHEEQDNYTEELAANVTKNSLKELLHAHNALLARETAANNSIKNTIYENYYDLVKVNTILGEMGECPIQEKLETLKANMDRISQVRTD</sequence>
<feature type="compositionally biased region" description="Polar residues" evidence="1">
    <location>
        <begin position="27"/>
        <end position="41"/>
    </location>
</feature>
<evidence type="ECO:0000313" key="3">
    <source>
        <dbReference type="Proteomes" id="UP000243052"/>
    </source>
</evidence>
<proteinExistence type="predicted"/>
<evidence type="ECO:0000313" key="2">
    <source>
        <dbReference type="EMBL" id="AMD19331.1"/>
    </source>
</evidence>
<evidence type="ECO:0000256" key="1">
    <source>
        <dbReference type="SAM" id="MobiDB-lite"/>
    </source>
</evidence>
<dbReference type="OrthoDB" id="203678at2759"/>
<feature type="region of interest" description="Disordered" evidence="1">
    <location>
        <begin position="27"/>
        <end position="59"/>
    </location>
</feature>
<dbReference type="EMBL" id="CP014242">
    <property type="protein sequence ID" value="AMD19331.1"/>
    <property type="molecule type" value="Genomic_DNA"/>
</dbReference>
<dbReference type="RefSeq" id="XP_017986327.1">
    <property type="nucleotide sequence ID" value="XM_018130838.1"/>
</dbReference>